<sequence>MGCKYEKKKKPNPNYLPLNTPEMRFMFFIFSTNSKPGILTMSQETLFQLPTVDFCKPDLKPGTSEWNSVRSQVWKTISEHGCFKALFDKIPLHVEKSFLGEVKELFDLTPQTKRLHVSEIPFLSYFGKSPPPLLYESFGIEDPSIFKNCSSFTNVLWPRGNPNFSEKINYYSTQVSEFEKIIRRMILESMILGNYLDEHMNSTTCVLRLMKYQVPEFTEPTYASKSHTDKNLITILYQNQVDGLEVQTKHGEWISVELSQDHSFVILIGESFRAWTNGRLHPPNHRVRMSGSEARYSAGLFTFFETGYKTKTPEAMIDENHPLLYKPFDYVEFLKFFEGWAPKANLDECALKAYCGV</sequence>
<dbReference type="GO" id="GO:0046872">
    <property type="term" value="F:metal ion binding"/>
    <property type="evidence" value="ECO:0007669"/>
    <property type="project" value="UniProtKB-KW"/>
</dbReference>
<evidence type="ECO:0000256" key="1">
    <source>
        <dbReference type="ARBA" id="ARBA00008056"/>
    </source>
</evidence>
<dbReference type="SUPFAM" id="SSF51197">
    <property type="entry name" value="Clavaminate synthase-like"/>
    <property type="match status" value="1"/>
</dbReference>
<evidence type="ECO:0000313" key="10">
    <source>
        <dbReference type="Proteomes" id="UP001151532"/>
    </source>
</evidence>
<keyword evidence="2 7" id="KW-0479">Metal-binding</keyword>
<name>A0A9Q0YVL9_SALPP</name>
<feature type="domain" description="Fe2OG dioxygenase" evidence="8">
    <location>
        <begin position="203"/>
        <end position="307"/>
    </location>
</feature>
<dbReference type="InterPro" id="IPR005123">
    <property type="entry name" value="Oxoglu/Fe-dep_dioxygenase_dom"/>
</dbReference>
<keyword evidence="3" id="KW-0223">Dioxygenase</keyword>
<keyword evidence="10" id="KW-1185">Reference proteome</keyword>
<dbReference type="OrthoDB" id="288590at2759"/>
<evidence type="ECO:0000313" key="9">
    <source>
        <dbReference type="EMBL" id="KAJ6711749.1"/>
    </source>
</evidence>
<dbReference type="InterPro" id="IPR050231">
    <property type="entry name" value="Iron_ascorbate_oxido_reductase"/>
</dbReference>
<evidence type="ECO:0000256" key="7">
    <source>
        <dbReference type="RuleBase" id="RU003682"/>
    </source>
</evidence>
<keyword evidence="4 7" id="KW-0560">Oxidoreductase</keyword>
<dbReference type="PANTHER" id="PTHR47990">
    <property type="entry name" value="2-OXOGLUTARATE (2OG) AND FE(II)-DEPENDENT OXYGENASE SUPERFAMILY PROTEIN-RELATED"/>
    <property type="match status" value="1"/>
</dbReference>
<evidence type="ECO:0000256" key="2">
    <source>
        <dbReference type="ARBA" id="ARBA00022723"/>
    </source>
</evidence>
<dbReference type="FunFam" id="2.60.120.330:FF:000022">
    <property type="entry name" value="Probable 2-oxoglutarate-dependent dioxygenase AOP1.2"/>
    <property type="match status" value="1"/>
</dbReference>
<evidence type="ECO:0000256" key="3">
    <source>
        <dbReference type="ARBA" id="ARBA00022964"/>
    </source>
</evidence>
<protein>
    <recommendedName>
        <fullName evidence="8">Fe2OG dioxygenase domain-containing protein</fullName>
    </recommendedName>
</protein>
<accession>A0A9Q0YVL9</accession>
<dbReference type="InterPro" id="IPR027443">
    <property type="entry name" value="IPNS-like_sf"/>
</dbReference>
<evidence type="ECO:0000256" key="5">
    <source>
        <dbReference type="ARBA" id="ARBA00023004"/>
    </source>
</evidence>
<gene>
    <name evidence="9" type="ORF">OIU79_008058</name>
</gene>
<dbReference type="EMBL" id="JAPFFK010000015">
    <property type="protein sequence ID" value="KAJ6711749.1"/>
    <property type="molecule type" value="Genomic_DNA"/>
</dbReference>
<dbReference type="Proteomes" id="UP001151532">
    <property type="component" value="Chromosome 1"/>
</dbReference>
<reference evidence="9" key="1">
    <citation type="submission" date="2022-11" db="EMBL/GenBank/DDBJ databases">
        <authorList>
            <person name="Hyden B.L."/>
            <person name="Feng K."/>
            <person name="Yates T."/>
            <person name="Jawdy S."/>
            <person name="Smart L.B."/>
            <person name="Muchero W."/>
        </authorList>
    </citation>
    <scope>NUCLEOTIDE SEQUENCE</scope>
    <source>
        <tissue evidence="9">Shoot tip</tissue>
    </source>
</reference>
<keyword evidence="5 7" id="KW-0408">Iron</keyword>
<comment type="caution">
    <text evidence="9">The sequence shown here is derived from an EMBL/GenBank/DDBJ whole genome shotgun (WGS) entry which is preliminary data.</text>
</comment>
<evidence type="ECO:0000259" key="8">
    <source>
        <dbReference type="PROSITE" id="PS51471"/>
    </source>
</evidence>
<evidence type="ECO:0000256" key="6">
    <source>
        <dbReference type="ARBA" id="ARBA00057022"/>
    </source>
</evidence>
<dbReference type="Gene3D" id="2.60.120.330">
    <property type="entry name" value="B-lactam Antibiotic, Isopenicillin N Synthase, Chain"/>
    <property type="match status" value="1"/>
</dbReference>
<dbReference type="PROSITE" id="PS51471">
    <property type="entry name" value="FE2OG_OXY"/>
    <property type="match status" value="1"/>
</dbReference>
<comment type="similarity">
    <text evidence="1 7">Belongs to the iron/ascorbate-dependent oxidoreductase family.</text>
</comment>
<comment type="function">
    <text evidence="6">Probable 2-oxoglutarate-dependent dioxygenase that may be involved in glucosinolates biosynthesis. May play a role in the production of aliphatic glucosinolates.</text>
</comment>
<dbReference type="Pfam" id="PF03171">
    <property type="entry name" value="2OG-FeII_Oxy"/>
    <property type="match status" value="1"/>
</dbReference>
<dbReference type="InterPro" id="IPR044861">
    <property type="entry name" value="IPNS-like_FE2OG_OXY"/>
</dbReference>
<reference evidence="9" key="2">
    <citation type="journal article" date="2023" name="Int. J. Mol. Sci.">
        <title>De Novo Assembly and Annotation of 11 Diverse Shrub Willow (Salix) Genomes Reveals Novel Gene Organization in Sex-Linked Regions.</title>
        <authorList>
            <person name="Hyden B."/>
            <person name="Feng K."/>
            <person name="Yates T.B."/>
            <person name="Jawdy S."/>
            <person name="Cereghino C."/>
            <person name="Smart L.B."/>
            <person name="Muchero W."/>
        </authorList>
    </citation>
    <scope>NUCLEOTIDE SEQUENCE</scope>
    <source>
        <tissue evidence="9">Shoot tip</tissue>
    </source>
</reference>
<dbReference type="GO" id="GO:0051213">
    <property type="term" value="F:dioxygenase activity"/>
    <property type="evidence" value="ECO:0007669"/>
    <property type="project" value="UniProtKB-KW"/>
</dbReference>
<evidence type="ECO:0000256" key="4">
    <source>
        <dbReference type="ARBA" id="ARBA00023002"/>
    </source>
</evidence>
<organism evidence="9 10">
    <name type="scientific">Salix purpurea</name>
    <name type="common">Purple osier willow</name>
    <dbReference type="NCBI Taxonomy" id="77065"/>
    <lineage>
        <taxon>Eukaryota</taxon>
        <taxon>Viridiplantae</taxon>
        <taxon>Streptophyta</taxon>
        <taxon>Embryophyta</taxon>
        <taxon>Tracheophyta</taxon>
        <taxon>Spermatophyta</taxon>
        <taxon>Magnoliopsida</taxon>
        <taxon>eudicotyledons</taxon>
        <taxon>Gunneridae</taxon>
        <taxon>Pentapetalae</taxon>
        <taxon>rosids</taxon>
        <taxon>fabids</taxon>
        <taxon>Malpighiales</taxon>
        <taxon>Salicaceae</taxon>
        <taxon>Saliceae</taxon>
        <taxon>Salix</taxon>
    </lineage>
</organism>
<dbReference type="AlphaFoldDB" id="A0A9Q0YVL9"/>
<proteinExistence type="inferred from homology"/>